<reference evidence="2 3" key="1">
    <citation type="submission" date="2019-07" db="EMBL/GenBank/DDBJ databases">
        <title>Genomic Encyclopedia of Type Strains, Phase IV (KMG-IV): sequencing the most valuable type-strain genomes for metagenomic binning, comparative biology and taxonomic classification.</title>
        <authorList>
            <person name="Goeker M."/>
        </authorList>
    </citation>
    <scope>NUCLEOTIDE SEQUENCE [LARGE SCALE GENOMIC DNA]</scope>
    <source>
        <strain evidence="2 3">DSM 18961</strain>
    </source>
</reference>
<feature type="signal peptide" evidence="1">
    <location>
        <begin position="1"/>
        <end position="19"/>
    </location>
</feature>
<evidence type="ECO:0000256" key="1">
    <source>
        <dbReference type="SAM" id="SignalP"/>
    </source>
</evidence>
<evidence type="ECO:0000313" key="3">
    <source>
        <dbReference type="Proteomes" id="UP000323136"/>
    </source>
</evidence>
<dbReference type="OrthoDB" id="6077795at2"/>
<dbReference type="AlphaFoldDB" id="A0A5S5DZV0"/>
<dbReference type="EMBL" id="VNIA01000001">
    <property type="protein sequence ID" value="TYQ00273.1"/>
    <property type="molecule type" value="Genomic_DNA"/>
</dbReference>
<gene>
    <name evidence="2" type="ORF">C7447_101883</name>
</gene>
<comment type="caution">
    <text evidence="2">The sequence shown here is derived from an EMBL/GenBank/DDBJ whole genome shotgun (WGS) entry which is preliminary data.</text>
</comment>
<organism evidence="2 3">
    <name type="scientific">Tenacibaculum adriaticum</name>
    <dbReference type="NCBI Taxonomy" id="413713"/>
    <lineage>
        <taxon>Bacteria</taxon>
        <taxon>Pseudomonadati</taxon>
        <taxon>Bacteroidota</taxon>
        <taxon>Flavobacteriia</taxon>
        <taxon>Flavobacteriales</taxon>
        <taxon>Flavobacteriaceae</taxon>
        <taxon>Tenacibaculum</taxon>
    </lineage>
</organism>
<proteinExistence type="predicted"/>
<feature type="chain" id="PRO_5024290387" description="Cardiolipin synthetase" evidence="1">
    <location>
        <begin position="20"/>
        <end position="208"/>
    </location>
</feature>
<name>A0A5S5DZV0_9FLAO</name>
<dbReference type="Proteomes" id="UP000323136">
    <property type="component" value="Unassembled WGS sequence"/>
</dbReference>
<keyword evidence="3" id="KW-1185">Reference proteome</keyword>
<accession>A0A5S5DZV0</accession>
<protein>
    <recommendedName>
        <fullName evidence="4">Cardiolipin synthetase</fullName>
    </recommendedName>
</protein>
<evidence type="ECO:0008006" key="4">
    <source>
        <dbReference type="Google" id="ProtNLM"/>
    </source>
</evidence>
<keyword evidence="1" id="KW-0732">Signal</keyword>
<dbReference type="RefSeq" id="WP_148869100.1">
    <property type="nucleotide sequence ID" value="NZ_VNIA01000001.1"/>
</dbReference>
<evidence type="ECO:0000313" key="2">
    <source>
        <dbReference type="EMBL" id="TYQ00273.1"/>
    </source>
</evidence>
<sequence>MKNILRLFFTIFLMSCSSADLINNWKNPDIDVYEANKVLIVAMTNNEAAREKFENRLQKEYKSRGIEAITSYKYFDNEKKTEEDLLDIEKSLVADGFDTILFSKVVGSDSEYRLANTYKDIEGTYRDFKEEYFMYQDIYYNPEYYESYPIYHAETSMYCICDTEDRRLIWKGFVDVVDPNSVEETVDDYVDLILFAMEEQELLTKKKD</sequence>